<comment type="catalytic activity">
    <reaction evidence="12">
        <text>tRNA(Cys) + L-cysteine + ATP = L-cysteinyl-tRNA(Cys) + AMP + diphosphate</text>
        <dbReference type="Rhea" id="RHEA:17773"/>
        <dbReference type="Rhea" id="RHEA-COMP:9661"/>
        <dbReference type="Rhea" id="RHEA-COMP:9679"/>
        <dbReference type="ChEBI" id="CHEBI:30616"/>
        <dbReference type="ChEBI" id="CHEBI:33019"/>
        <dbReference type="ChEBI" id="CHEBI:35235"/>
        <dbReference type="ChEBI" id="CHEBI:78442"/>
        <dbReference type="ChEBI" id="CHEBI:78517"/>
        <dbReference type="ChEBI" id="CHEBI:456215"/>
        <dbReference type="EC" id="6.1.1.16"/>
    </reaction>
</comment>
<evidence type="ECO:0000256" key="11">
    <source>
        <dbReference type="ARBA" id="ARBA00023146"/>
    </source>
</evidence>
<dbReference type="Proteomes" id="UP000287243">
    <property type="component" value="Chromosome"/>
</dbReference>
<feature type="binding site" evidence="12">
    <location>
        <position position="209"/>
    </location>
    <ligand>
        <name>Zn(2+)</name>
        <dbReference type="ChEBI" id="CHEBI:29105"/>
    </ligand>
</feature>
<dbReference type="InterPro" id="IPR032678">
    <property type="entry name" value="tRNA-synt_1_cat_dom"/>
</dbReference>
<keyword evidence="8 12" id="KW-0862">Zinc</keyword>
<comment type="cofactor">
    <cofactor evidence="12">
        <name>Zn(2+)</name>
        <dbReference type="ChEBI" id="CHEBI:29105"/>
    </cofactor>
    <text evidence="12">Binds 1 zinc ion per subunit.</text>
</comment>
<evidence type="ECO:0000313" key="14">
    <source>
        <dbReference type="EMBL" id="QAT17338.1"/>
    </source>
</evidence>
<dbReference type="InterPro" id="IPR015273">
    <property type="entry name" value="Cys-tRNA-synt_Ia_DALR"/>
</dbReference>
<dbReference type="FunFam" id="3.40.50.620:FF:000009">
    <property type="entry name" value="Cysteine--tRNA ligase"/>
    <property type="match status" value="1"/>
</dbReference>
<dbReference type="CDD" id="cd00672">
    <property type="entry name" value="CysRS_core"/>
    <property type="match status" value="1"/>
</dbReference>
<dbReference type="RefSeq" id="WP_128700157.1">
    <property type="nucleotide sequence ID" value="NZ_CP019384.1"/>
</dbReference>
<keyword evidence="4 12" id="KW-0963">Cytoplasm</keyword>
<dbReference type="PANTHER" id="PTHR10890:SF3">
    <property type="entry name" value="CYSTEINE--TRNA LIGASE, CYTOPLASMIC"/>
    <property type="match status" value="1"/>
</dbReference>
<gene>
    <name evidence="12" type="primary">cysS</name>
    <name evidence="14" type="ORF">BU251_06135</name>
</gene>
<dbReference type="Pfam" id="PF01406">
    <property type="entry name" value="tRNA-synt_1e"/>
    <property type="match status" value="1"/>
</dbReference>
<dbReference type="GO" id="GO:0005524">
    <property type="term" value="F:ATP binding"/>
    <property type="evidence" value="ECO:0007669"/>
    <property type="project" value="UniProtKB-UniRule"/>
</dbReference>
<comment type="subcellular location">
    <subcellularLocation>
        <location evidence="1 12">Cytoplasm</location>
    </subcellularLocation>
</comment>
<feature type="binding site" evidence="12">
    <location>
        <position position="239"/>
    </location>
    <ligand>
        <name>Zn(2+)</name>
        <dbReference type="ChEBI" id="CHEBI:29105"/>
    </ligand>
</feature>
<feature type="short sequence motif" description="'HIGH' region" evidence="12">
    <location>
        <begin position="31"/>
        <end position="41"/>
    </location>
</feature>
<keyword evidence="5 12" id="KW-0436">Ligase</keyword>
<keyword evidence="15" id="KW-1185">Reference proteome</keyword>
<keyword evidence="6 12" id="KW-0479">Metal-binding</keyword>
<dbReference type="PANTHER" id="PTHR10890">
    <property type="entry name" value="CYSTEINYL-TRNA SYNTHETASE"/>
    <property type="match status" value="1"/>
</dbReference>
<feature type="binding site" evidence="12">
    <location>
        <position position="235"/>
    </location>
    <ligand>
        <name>Zn(2+)</name>
        <dbReference type="ChEBI" id="CHEBI:29105"/>
    </ligand>
</feature>
<evidence type="ECO:0000256" key="2">
    <source>
        <dbReference type="ARBA" id="ARBA00005594"/>
    </source>
</evidence>
<evidence type="ECO:0000256" key="12">
    <source>
        <dbReference type="HAMAP-Rule" id="MF_00041"/>
    </source>
</evidence>
<dbReference type="OrthoDB" id="9815130at2"/>
<keyword evidence="9 12" id="KW-0067">ATP-binding</keyword>
<dbReference type="InterPro" id="IPR009080">
    <property type="entry name" value="tRNAsynth_Ia_anticodon-bd"/>
</dbReference>
<dbReference type="InterPro" id="IPR024909">
    <property type="entry name" value="Cys-tRNA/MSH_ligase"/>
</dbReference>
<proteinExistence type="inferred from homology"/>
<evidence type="ECO:0000313" key="15">
    <source>
        <dbReference type="Proteomes" id="UP000287243"/>
    </source>
</evidence>
<evidence type="ECO:0000256" key="5">
    <source>
        <dbReference type="ARBA" id="ARBA00022598"/>
    </source>
</evidence>
<protein>
    <recommendedName>
        <fullName evidence="12">Cysteine--tRNA ligase</fullName>
        <ecNumber evidence="12">6.1.1.16</ecNumber>
    </recommendedName>
    <alternativeName>
        <fullName evidence="12">Cysteinyl-tRNA synthetase</fullName>
        <shortName evidence="12">CysRS</shortName>
    </alternativeName>
</protein>
<dbReference type="EC" id="6.1.1.16" evidence="12"/>
<evidence type="ECO:0000256" key="4">
    <source>
        <dbReference type="ARBA" id="ARBA00022490"/>
    </source>
</evidence>
<comment type="subunit">
    <text evidence="3 12">Monomer.</text>
</comment>
<dbReference type="Pfam" id="PF23493">
    <property type="entry name" value="CysS_C"/>
    <property type="match status" value="1"/>
</dbReference>
<dbReference type="HAMAP" id="MF_00041">
    <property type="entry name" value="Cys_tRNA_synth"/>
    <property type="match status" value="1"/>
</dbReference>
<evidence type="ECO:0000256" key="10">
    <source>
        <dbReference type="ARBA" id="ARBA00022917"/>
    </source>
</evidence>
<evidence type="ECO:0000256" key="1">
    <source>
        <dbReference type="ARBA" id="ARBA00004496"/>
    </source>
</evidence>
<dbReference type="NCBIfam" id="TIGR00435">
    <property type="entry name" value="cysS"/>
    <property type="match status" value="1"/>
</dbReference>
<dbReference type="Gene3D" id="3.40.50.620">
    <property type="entry name" value="HUPs"/>
    <property type="match status" value="1"/>
</dbReference>
<evidence type="ECO:0000256" key="3">
    <source>
        <dbReference type="ARBA" id="ARBA00011245"/>
    </source>
</evidence>
<dbReference type="EMBL" id="CP019384">
    <property type="protein sequence ID" value="QAT17338.1"/>
    <property type="molecule type" value="Genomic_DNA"/>
</dbReference>
<dbReference type="InterPro" id="IPR014729">
    <property type="entry name" value="Rossmann-like_a/b/a_fold"/>
</dbReference>
<organism evidence="14 15">
    <name type="scientific">Velamenicoccus archaeovorus</name>
    <dbReference type="NCBI Taxonomy" id="1930593"/>
    <lineage>
        <taxon>Bacteria</taxon>
        <taxon>Pseudomonadati</taxon>
        <taxon>Candidatus Omnitrophota</taxon>
        <taxon>Candidatus Velamenicoccus</taxon>
    </lineage>
</organism>
<evidence type="ECO:0000256" key="9">
    <source>
        <dbReference type="ARBA" id="ARBA00022840"/>
    </source>
</evidence>
<dbReference type="GO" id="GO:0008270">
    <property type="term" value="F:zinc ion binding"/>
    <property type="evidence" value="ECO:0007669"/>
    <property type="project" value="UniProtKB-UniRule"/>
</dbReference>
<dbReference type="InterPro" id="IPR015803">
    <property type="entry name" value="Cys-tRNA-ligase"/>
</dbReference>
<evidence type="ECO:0000259" key="13">
    <source>
        <dbReference type="SMART" id="SM00840"/>
    </source>
</evidence>
<dbReference type="Pfam" id="PF09190">
    <property type="entry name" value="DALR_2"/>
    <property type="match status" value="1"/>
</dbReference>
<dbReference type="SMART" id="SM00840">
    <property type="entry name" value="DALR_2"/>
    <property type="match status" value="1"/>
</dbReference>
<dbReference type="SUPFAM" id="SSF52374">
    <property type="entry name" value="Nucleotidylyl transferase"/>
    <property type="match status" value="1"/>
</dbReference>
<evidence type="ECO:0000256" key="6">
    <source>
        <dbReference type="ARBA" id="ARBA00022723"/>
    </source>
</evidence>
<keyword evidence="10 12" id="KW-0648">Protein biosynthesis</keyword>
<dbReference type="GO" id="GO:0004817">
    <property type="term" value="F:cysteine-tRNA ligase activity"/>
    <property type="evidence" value="ECO:0007669"/>
    <property type="project" value="UniProtKB-UniRule"/>
</dbReference>
<feature type="domain" description="Cysteinyl-tRNA synthetase class Ia DALR" evidence="13">
    <location>
        <begin position="353"/>
        <end position="413"/>
    </location>
</feature>
<dbReference type="AlphaFoldDB" id="A0A410P5H6"/>
<comment type="similarity">
    <text evidence="2 12">Belongs to the class-I aminoacyl-tRNA synthetase family.</text>
</comment>
<accession>A0A410P5H6</accession>
<feature type="short sequence motif" description="'KMSKS' region" evidence="12">
    <location>
        <begin position="267"/>
        <end position="271"/>
    </location>
</feature>
<evidence type="ECO:0000256" key="7">
    <source>
        <dbReference type="ARBA" id="ARBA00022741"/>
    </source>
</evidence>
<dbReference type="Gene3D" id="1.20.120.1910">
    <property type="entry name" value="Cysteine-tRNA ligase, C-terminal anti-codon recognition domain"/>
    <property type="match status" value="1"/>
</dbReference>
<sequence>MMVSVYNSLSRKKEDLVPCVPGKIKMYTCGVTVYDDCHVGHARSLYIFDVIKKYLEYRGFRVTLVRNITDVDDKIINRARQDGVAFDEIRVRYIGNYERDLAALGIARADVEPLATENIPGMIAHIGKLIAKGAAYVIDGDVYFSVRLFKDYGKLSGQTLDEMMTAVRIEKDEKKKDPLDFALWKKSKEGEPSWPSPWGPGRPGWHIECSTMSMHYLKTESLDIHAGGLDLIFPHHENEIAQAEALTGKPFAKYWIHHGLLTIDGRKMSKSLGNFYTIQDVLKQFSPDILKLFFLSAHYRSPIDFTFDGLKNSRKALDKMAEFVDKAHAARRGIAKIRPLVRYPVELQEFRRRFEEAMDDDFNTAQGLAVLFDIVNSGNKLLSSSRSRGVALQACRLLLELAEVFGLKIESASHAQVIDASVRLKTAPQAGPEAAALLPEDVKRLVQERQVARQKKDFKRADEIRDYLKVHGVTIEDTRKAG</sequence>
<evidence type="ECO:0000256" key="8">
    <source>
        <dbReference type="ARBA" id="ARBA00022833"/>
    </source>
</evidence>
<keyword evidence="7 12" id="KW-0547">Nucleotide-binding</keyword>
<dbReference type="SUPFAM" id="SSF47323">
    <property type="entry name" value="Anticodon-binding domain of a subclass of class I aminoacyl-tRNA synthetases"/>
    <property type="match status" value="1"/>
</dbReference>
<reference evidence="14 15" key="1">
    <citation type="submission" date="2017-01" db="EMBL/GenBank/DDBJ databases">
        <title>First insights into the biology of 'candidatus Vampirococcus archaeovorus'.</title>
        <authorList>
            <person name="Kizina J."/>
            <person name="Jordan S."/>
            <person name="Stueber K."/>
            <person name="Reinhardt R."/>
            <person name="Harder J."/>
        </authorList>
    </citation>
    <scope>NUCLEOTIDE SEQUENCE [LARGE SCALE GENOMIC DNA]</scope>
    <source>
        <strain evidence="14 15">LiM</strain>
    </source>
</reference>
<dbReference type="GO" id="GO:0005829">
    <property type="term" value="C:cytosol"/>
    <property type="evidence" value="ECO:0007669"/>
    <property type="project" value="TreeGrafter"/>
</dbReference>
<name>A0A410P5H6_VELA1</name>
<feature type="binding site" evidence="12">
    <location>
        <position position="270"/>
    </location>
    <ligand>
        <name>ATP</name>
        <dbReference type="ChEBI" id="CHEBI:30616"/>
    </ligand>
</feature>
<dbReference type="PRINTS" id="PR00983">
    <property type="entry name" value="TRNASYNTHCYS"/>
</dbReference>
<keyword evidence="11 12" id="KW-0030">Aminoacyl-tRNA synthetase</keyword>
<dbReference type="KEGG" id="vai:BU251_06135"/>
<feature type="binding site" evidence="12">
    <location>
        <position position="29"/>
    </location>
    <ligand>
        <name>Zn(2+)</name>
        <dbReference type="ChEBI" id="CHEBI:29105"/>
    </ligand>
</feature>
<dbReference type="InterPro" id="IPR056411">
    <property type="entry name" value="CysS_C"/>
</dbReference>
<dbReference type="GO" id="GO:0006423">
    <property type="term" value="P:cysteinyl-tRNA aminoacylation"/>
    <property type="evidence" value="ECO:0007669"/>
    <property type="project" value="UniProtKB-UniRule"/>
</dbReference>